<evidence type="ECO:0000313" key="4">
    <source>
        <dbReference type="Proteomes" id="UP000694240"/>
    </source>
</evidence>
<organism evidence="3 4">
    <name type="scientific">Arabidopsis thaliana x Arabidopsis arenosa</name>
    <dbReference type="NCBI Taxonomy" id="1240361"/>
    <lineage>
        <taxon>Eukaryota</taxon>
        <taxon>Viridiplantae</taxon>
        <taxon>Streptophyta</taxon>
        <taxon>Embryophyta</taxon>
        <taxon>Tracheophyta</taxon>
        <taxon>Spermatophyta</taxon>
        <taxon>Magnoliopsida</taxon>
        <taxon>eudicotyledons</taxon>
        <taxon>Gunneridae</taxon>
        <taxon>Pentapetalae</taxon>
        <taxon>rosids</taxon>
        <taxon>malvids</taxon>
        <taxon>Brassicales</taxon>
        <taxon>Brassicaceae</taxon>
        <taxon>Camelineae</taxon>
        <taxon>Arabidopsis</taxon>
    </lineage>
</organism>
<evidence type="ECO:0008006" key="5">
    <source>
        <dbReference type="Google" id="ProtNLM"/>
    </source>
</evidence>
<dbReference type="EMBL" id="JAEFBK010000011">
    <property type="protein sequence ID" value="KAG7549420.1"/>
    <property type="molecule type" value="Genomic_DNA"/>
</dbReference>
<feature type="region of interest" description="Disordered" evidence="1">
    <location>
        <begin position="55"/>
        <end position="84"/>
    </location>
</feature>
<accession>A0A8T1YSS3</accession>
<reference evidence="3 4" key="1">
    <citation type="submission" date="2020-12" db="EMBL/GenBank/DDBJ databases">
        <title>Concerted genomic and epigenomic changes stabilize Arabidopsis allopolyploids.</title>
        <authorList>
            <person name="Chen Z."/>
        </authorList>
    </citation>
    <scope>NUCLEOTIDE SEQUENCE [LARGE SCALE GENOMIC DNA]</scope>
    <source>
        <strain evidence="3">Allo738</strain>
        <tissue evidence="3">Leaf</tissue>
    </source>
</reference>
<keyword evidence="2" id="KW-0732">Signal</keyword>
<keyword evidence="4" id="KW-1185">Reference proteome</keyword>
<feature type="chain" id="PRO_5035829814" description="Transmembrane protein" evidence="2">
    <location>
        <begin position="29"/>
        <end position="84"/>
    </location>
</feature>
<gene>
    <name evidence="3" type="ORF">ISN45_Aa06g003160</name>
</gene>
<name>A0A8T1YSS3_9BRAS</name>
<proteinExistence type="predicted"/>
<dbReference type="AlphaFoldDB" id="A0A8T1YSS3"/>
<dbReference type="Proteomes" id="UP000694240">
    <property type="component" value="Chromosome 11"/>
</dbReference>
<evidence type="ECO:0000256" key="1">
    <source>
        <dbReference type="SAM" id="MobiDB-lite"/>
    </source>
</evidence>
<protein>
    <recommendedName>
        <fullName evidence="5">Transmembrane protein</fullName>
    </recommendedName>
</protein>
<sequence length="84" mass="9557">MNHVRVMAPRINQVRFLLILMVVASVTGGNFPVKQDSAKRDTIWEEVFHEDYGSWNPTPKTRRGCPAPIPHDHSTPPRPRSLKA</sequence>
<evidence type="ECO:0000256" key="2">
    <source>
        <dbReference type="SAM" id="SignalP"/>
    </source>
</evidence>
<comment type="caution">
    <text evidence="3">The sequence shown here is derived from an EMBL/GenBank/DDBJ whole genome shotgun (WGS) entry which is preliminary data.</text>
</comment>
<evidence type="ECO:0000313" key="3">
    <source>
        <dbReference type="EMBL" id="KAG7549420.1"/>
    </source>
</evidence>
<feature type="signal peptide" evidence="2">
    <location>
        <begin position="1"/>
        <end position="28"/>
    </location>
</feature>